<reference evidence="11" key="1">
    <citation type="submission" date="2023-07" db="EMBL/GenBank/DDBJ databases">
        <title>A chromosome-level genome assembly of Lolium multiflorum.</title>
        <authorList>
            <person name="Chen Y."/>
            <person name="Copetti D."/>
            <person name="Kolliker R."/>
            <person name="Studer B."/>
        </authorList>
    </citation>
    <scope>NUCLEOTIDE SEQUENCE</scope>
    <source>
        <strain evidence="11">02402/16</strain>
        <tissue evidence="11">Leaf</tissue>
    </source>
</reference>
<dbReference type="InterPro" id="IPR011039">
    <property type="entry name" value="TFIIF_interaction"/>
</dbReference>
<protein>
    <recommendedName>
        <fullName evidence="13">Transcription initiation factor IIF subunit beta</fullName>
    </recommendedName>
</protein>
<evidence type="ECO:0000259" key="9">
    <source>
        <dbReference type="Pfam" id="PF02270"/>
    </source>
</evidence>
<dbReference type="PANTHER" id="PTHR10445">
    <property type="entry name" value="GENERAL TRANSCRIPTION FACTOR IIF SUBUNIT 2"/>
    <property type="match status" value="1"/>
</dbReference>
<evidence type="ECO:0000256" key="5">
    <source>
        <dbReference type="ARBA" id="ARBA00023163"/>
    </source>
</evidence>
<dbReference type="Proteomes" id="UP001231189">
    <property type="component" value="Unassembled WGS sequence"/>
</dbReference>
<dbReference type="EMBL" id="JAUUTY010000001">
    <property type="protein sequence ID" value="KAK1698144.1"/>
    <property type="molecule type" value="Genomic_DNA"/>
</dbReference>
<dbReference type="InterPro" id="IPR003196">
    <property type="entry name" value="TFIIF_beta"/>
</dbReference>
<dbReference type="InterPro" id="IPR040450">
    <property type="entry name" value="TFIIF_beta_HTH"/>
</dbReference>
<evidence type="ECO:0000256" key="8">
    <source>
        <dbReference type="SAM" id="MobiDB-lite"/>
    </source>
</evidence>
<keyword evidence="4 7" id="KW-0238">DNA-binding</keyword>
<comment type="similarity">
    <text evidence="2">Belongs to the TFIIF beta subunit family.</text>
</comment>
<dbReference type="Gene3D" id="1.10.10.10">
    <property type="entry name" value="Winged helix-like DNA-binding domain superfamily/Winged helix DNA-binding domain"/>
    <property type="match status" value="1"/>
</dbReference>
<proteinExistence type="inferred from homology"/>
<dbReference type="PROSITE" id="PS50935">
    <property type="entry name" value="SSB"/>
    <property type="match status" value="1"/>
</dbReference>
<keyword evidence="3" id="KW-0805">Transcription regulation</keyword>
<dbReference type="SUPFAM" id="SSF50916">
    <property type="entry name" value="Rap30/74 interaction domains"/>
    <property type="match status" value="1"/>
</dbReference>
<dbReference type="Pfam" id="PF17683">
    <property type="entry name" value="TFIIF_beta_N"/>
    <property type="match status" value="1"/>
</dbReference>
<evidence type="ECO:0000256" key="1">
    <source>
        <dbReference type="ARBA" id="ARBA00004123"/>
    </source>
</evidence>
<dbReference type="GO" id="GO:0005674">
    <property type="term" value="C:transcription factor TFIIF complex"/>
    <property type="evidence" value="ECO:0007669"/>
    <property type="project" value="InterPro"/>
</dbReference>
<evidence type="ECO:0000313" key="12">
    <source>
        <dbReference type="Proteomes" id="UP001231189"/>
    </source>
</evidence>
<dbReference type="FunFam" id="2.40.50.140:FF:000160">
    <property type="entry name" value="single-stranded DNA-binding protein, mitochondrial"/>
    <property type="match status" value="1"/>
</dbReference>
<evidence type="ECO:0000256" key="3">
    <source>
        <dbReference type="ARBA" id="ARBA00023015"/>
    </source>
</evidence>
<dbReference type="PANTHER" id="PTHR10445:SF0">
    <property type="entry name" value="GENERAL TRANSCRIPTION FACTOR IIF SUBUNIT 2"/>
    <property type="match status" value="1"/>
</dbReference>
<dbReference type="Pfam" id="PF00436">
    <property type="entry name" value="SSB"/>
    <property type="match status" value="1"/>
</dbReference>
<feature type="region of interest" description="Disordered" evidence="8">
    <location>
        <begin position="168"/>
        <end position="190"/>
    </location>
</feature>
<feature type="domain" description="TFIIF beta subunit HTH" evidence="9">
    <location>
        <begin position="190"/>
        <end position="253"/>
    </location>
</feature>
<dbReference type="GO" id="GO:0003697">
    <property type="term" value="F:single-stranded DNA binding"/>
    <property type="evidence" value="ECO:0007669"/>
    <property type="project" value="InterPro"/>
</dbReference>
<evidence type="ECO:0000313" key="11">
    <source>
        <dbReference type="EMBL" id="KAK1698144.1"/>
    </source>
</evidence>
<dbReference type="Pfam" id="PF02270">
    <property type="entry name" value="TFIIF_beta"/>
    <property type="match status" value="1"/>
</dbReference>
<keyword evidence="12" id="KW-1185">Reference proteome</keyword>
<comment type="caution">
    <text evidence="11">The sequence shown here is derived from an EMBL/GenBank/DDBJ whole genome shotgun (WGS) entry which is preliminary data.</text>
</comment>
<dbReference type="FunFam" id="1.10.10.10:FF:000035">
    <property type="entry name" value="General transcription factor IIF subunit 2"/>
    <property type="match status" value="1"/>
</dbReference>
<dbReference type="AlphaFoldDB" id="A0AAD8U700"/>
<dbReference type="InterPro" id="IPR036390">
    <property type="entry name" value="WH_DNA-bd_sf"/>
</dbReference>
<evidence type="ECO:0008006" key="13">
    <source>
        <dbReference type="Google" id="ProtNLM"/>
    </source>
</evidence>
<dbReference type="GO" id="GO:0006367">
    <property type="term" value="P:transcription initiation at RNA polymerase II promoter"/>
    <property type="evidence" value="ECO:0007669"/>
    <property type="project" value="InterPro"/>
</dbReference>
<evidence type="ECO:0000259" key="10">
    <source>
        <dbReference type="Pfam" id="PF17683"/>
    </source>
</evidence>
<evidence type="ECO:0000256" key="4">
    <source>
        <dbReference type="ARBA" id="ARBA00023125"/>
    </source>
</evidence>
<evidence type="ECO:0000256" key="2">
    <source>
        <dbReference type="ARBA" id="ARBA00009543"/>
    </source>
</evidence>
<feature type="domain" description="TFIIF beta subunit N-terminal" evidence="10">
    <location>
        <begin position="16"/>
        <end position="135"/>
    </location>
</feature>
<keyword evidence="5" id="KW-0804">Transcription</keyword>
<dbReference type="CDD" id="cd07980">
    <property type="entry name" value="TFIIF_beta"/>
    <property type="match status" value="1"/>
</dbReference>
<comment type="subcellular location">
    <subcellularLocation>
        <location evidence="1">Nucleus</location>
    </subcellularLocation>
</comment>
<gene>
    <name evidence="11" type="ORF">QYE76_014841</name>
</gene>
<sequence>MGDEAAKHLETARADRSVWLMKCPPVVSQAWQGASSSSGEANPNPVVAKVVLSLNPLSAAEPTLQFKMEMAQTRETSTCNLPKSYSLNMFKDFVPMCVFSENGQGKHSCEGKVEHKFDMEPHKDNLLNYAKLCRERTQKSMVKTRKVQVLDNDHGMSMRPMPGMVGLITSGSKEKRKPTPTKPSDVKRTRRDRRELENIIFKLFEKQPNWALKALVQETDQPEQFLKEILNDLCMYNKRGPNQGTHELKPEYKKSFTMSTVGTGLLKGLRGVLGQQRKPVDLCRKSRAWSSTISFSDTDDKVDMGDDGDYADSKRELEPQTVDPKKGWGFRGVHKAIICGKVGQVPVQKILRNGRTVTVFTVGTGGMFDQRIIASADTPKPAQWHRIAVHNDHLGAYAVQKLVKNSAVYIEGDIETRIYNDSIDDQVRNIPEICIRRDGKVRLLKSGESAASISLDELSKFADYLKEKDCSSYSNHSQQKQVITHNQGWIGFQNKGIHDAASTLLLLRSLDNMDIVASKGPLAFVEVC</sequence>
<dbReference type="SUPFAM" id="SSF50249">
    <property type="entry name" value="Nucleic acid-binding proteins"/>
    <property type="match status" value="1"/>
</dbReference>
<name>A0AAD8U700_LOLMU</name>
<dbReference type="InterPro" id="IPR012340">
    <property type="entry name" value="NA-bd_OB-fold"/>
</dbReference>
<evidence type="ECO:0000256" key="6">
    <source>
        <dbReference type="ARBA" id="ARBA00023242"/>
    </source>
</evidence>
<dbReference type="Gene3D" id="2.40.50.140">
    <property type="entry name" value="Nucleic acid-binding proteins"/>
    <property type="match status" value="1"/>
</dbReference>
<dbReference type="InterPro" id="IPR040504">
    <property type="entry name" value="TFIIF_beta_N"/>
</dbReference>
<dbReference type="SUPFAM" id="SSF46785">
    <property type="entry name" value="Winged helix' DNA-binding domain"/>
    <property type="match status" value="1"/>
</dbReference>
<dbReference type="InterPro" id="IPR036388">
    <property type="entry name" value="WH-like_DNA-bd_sf"/>
</dbReference>
<organism evidence="11 12">
    <name type="scientific">Lolium multiflorum</name>
    <name type="common">Italian ryegrass</name>
    <name type="synonym">Lolium perenne subsp. multiflorum</name>
    <dbReference type="NCBI Taxonomy" id="4521"/>
    <lineage>
        <taxon>Eukaryota</taxon>
        <taxon>Viridiplantae</taxon>
        <taxon>Streptophyta</taxon>
        <taxon>Embryophyta</taxon>
        <taxon>Tracheophyta</taxon>
        <taxon>Spermatophyta</taxon>
        <taxon>Magnoliopsida</taxon>
        <taxon>Liliopsida</taxon>
        <taxon>Poales</taxon>
        <taxon>Poaceae</taxon>
        <taxon>BOP clade</taxon>
        <taxon>Pooideae</taxon>
        <taxon>Poodae</taxon>
        <taxon>Poeae</taxon>
        <taxon>Poeae Chloroplast Group 2 (Poeae type)</taxon>
        <taxon>Loliodinae</taxon>
        <taxon>Loliinae</taxon>
        <taxon>Lolium</taxon>
    </lineage>
</organism>
<dbReference type="InterPro" id="IPR000424">
    <property type="entry name" value="Primosome_PriB/ssb"/>
</dbReference>
<evidence type="ECO:0000256" key="7">
    <source>
        <dbReference type="PROSITE-ProRule" id="PRU00252"/>
    </source>
</evidence>
<accession>A0AAD8U700</accession>
<keyword evidence="6" id="KW-0539">Nucleus</keyword>